<dbReference type="AlphaFoldDB" id="A0AAN5D7K5"/>
<organism evidence="1 2">
    <name type="scientific">Pristionchus mayeri</name>
    <dbReference type="NCBI Taxonomy" id="1317129"/>
    <lineage>
        <taxon>Eukaryota</taxon>
        <taxon>Metazoa</taxon>
        <taxon>Ecdysozoa</taxon>
        <taxon>Nematoda</taxon>
        <taxon>Chromadorea</taxon>
        <taxon>Rhabditida</taxon>
        <taxon>Rhabditina</taxon>
        <taxon>Diplogasteromorpha</taxon>
        <taxon>Diplogasteroidea</taxon>
        <taxon>Neodiplogasteridae</taxon>
        <taxon>Pristionchus</taxon>
    </lineage>
</organism>
<dbReference type="EMBL" id="BTRK01000006">
    <property type="protein sequence ID" value="GMR57100.1"/>
    <property type="molecule type" value="Genomic_DNA"/>
</dbReference>
<reference evidence="2" key="1">
    <citation type="submission" date="2022-10" db="EMBL/GenBank/DDBJ databases">
        <title>Genome assembly of Pristionchus species.</title>
        <authorList>
            <person name="Yoshida K."/>
            <person name="Sommer R.J."/>
        </authorList>
    </citation>
    <scope>NUCLEOTIDE SEQUENCE [LARGE SCALE GENOMIC DNA]</scope>
    <source>
        <strain evidence="2">RS5460</strain>
    </source>
</reference>
<proteinExistence type="predicted"/>
<keyword evidence="2" id="KW-1185">Reference proteome</keyword>
<feature type="non-terminal residue" evidence="1">
    <location>
        <position position="1"/>
    </location>
</feature>
<name>A0AAN5D7K5_9BILA</name>
<gene>
    <name evidence="1" type="ORF">PMAYCL1PPCAC_27295</name>
</gene>
<evidence type="ECO:0000313" key="2">
    <source>
        <dbReference type="Proteomes" id="UP001328107"/>
    </source>
</evidence>
<dbReference type="Proteomes" id="UP001328107">
    <property type="component" value="Unassembled WGS sequence"/>
</dbReference>
<accession>A0AAN5D7K5</accession>
<sequence>FRICPEVFTRAILMRSGYPCRDGRRKCHASRDQLACRRCRFGKCTTLTSTSQAAPLKRGRKKAVEKTNNTSTFDLFFGSIKKMIDQMWPLFRAVIPDFSSKGIDEQDPKEQQELKCRMCSFCTLSASEFIEHLSAVHDTSLMKQRLMLRCTCGFFVTDAQQEREHREFSFSACTDHERLILCSKVYELVEVRVRHWRMLAGARDEVD</sequence>
<protein>
    <recommendedName>
        <fullName evidence="3">Nuclear receptor</fullName>
    </recommendedName>
</protein>
<comment type="caution">
    <text evidence="1">The sequence shown here is derived from an EMBL/GenBank/DDBJ whole genome shotgun (WGS) entry which is preliminary data.</text>
</comment>
<evidence type="ECO:0000313" key="1">
    <source>
        <dbReference type="EMBL" id="GMR57100.1"/>
    </source>
</evidence>
<evidence type="ECO:0008006" key="3">
    <source>
        <dbReference type="Google" id="ProtNLM"/>
    </source>
</evidence>